<keyword evidence="1" id="KW-1133">Transmembrane helix</keyword>
<dbReference type="EMBL" id="SZOM01000077">
    <property type="protein sequence ID" value="TKH16914.1"/>
    <property type="molecule type" value="Genomic_DNA"/>
</dbReference>
<proteinExistence type="predicted"/>
<comment type="caution">
    <text evidence="2">The sequence shown here is derived from an EMBL/GenBank/DDBJ whole genome shotgun (WGS) entry which is preliminary data.</text>
</comment>
<gene>
    <name evidence="2" type="ORF">FC694_11025</name>
    <name evidence="3" type="ORF">FC699_26110</name>
</gene>
<dbReference type="InterPro" id="IPR025621">
    <property type="entry name" value="YoqO"/>
</dbReference>
<evidence type="ECO:0000256" key="1">
    <source>
        <dbReference type="SAM" id="Phobius"/>
    </source>
</evidence>
<name>A0A4U2N138_9BACI</name>
<sequence length="164" mass="18804">MKAVKVCEYRKKKKSEISCTVIVISRNGCYNTINPKNGIKGGFMRKKIGFWGFILSCSLLIILNLFTSNEWISIIPVFGFVFILLYNWDDMKQYSKKSIGFMIGIIVICSFVTGIILIEGQKQMEKMSIFQEWMSSAKGLYIVIVVVILLRFVISIVSYIVKEK</sequence>
<feature type="transmembrane region" description="Helical" evidence="1">
    <location>
        <begin position="140"/>
        <end position="161"/>
    </location>
</feature>
<reference evidence="4 5" key="1">
    <citation type="journal article" date="2019" name="Environ. Microbiol.">
        <title>An active ?-lactamase is a part of an orchestrated cell wall stress resistance network of Bacillus subtilis and related rhizosphere species.</title>
        <authorList>
            <person name="Bucher T."/>
            <person name="Keren-Paz A."/>
            <person name="Hausser J."/>
            <person name="Olender T."/>
            <person name="Cytryn E."/>
            <person name="Kolodkin-Gal I."/>
        </authorList>
    </citation>
    <scope>NUCLEOTIDE SEQUENCE [LARGE SCALE GENOMIC DNA]</scope>
    <source>
        <strain evidence="3 4">I5</strain>
        <strain evidence="2 5">I71</strain>
    </source>
</reference>
<evidence type="ECO:0000313" key="3">
    <source>
        <dbReference type="EMBL" id="TKI89411.1"/>
    </source>
</evidence>
<organism evidence="2 5">
    <name type="scientific">Bacillus wiedmannii</name>
    <dbReference type="NCBI Taxonomy" id="1890302"/>
    <lineage>
        <taxon>Bacteria</taxon>
        <taxon>Bacillati</taxon>
        <taxon>Bacillota</taxon>
        <taxon>Bacilli</taxon>
        <taxon>Bacillales</taxon>
        <taxon>Bacillaceae</taxon>
        <taxon>Bacillus</taxon>
        <taxon>Bacillus cereus group</taxon>
    </lineage>
</organism>
<dbReference type="AlphaFoldDB" id="A0A4U2N138"/>
<accession>A0A4U2N138</accession>
<dbReference type="RefSeq" id="WP_137051788.1">
    <property type="nucleotide sequence ID" value="NZ_SZOM01000077.1"/>
</dbReference>
<dbReference type="Pfam" id="PF14037">
    <property type="entry name" value="YoqO"/>
    <property type="match status" value="1"/>
</dbReference>
<dbReference type="EMBL" id="SZON01001888">
    <property type="protein sequence ID" value="TKI89411.1"/>
    <property type="molecule type" value="Genomic_DNA"/>
</dbReference>
<feature type="transmembrane region" description="Helical" evidence="1">
    <location>
        <begin position="48"/>
        <end position="65"/>
    </location>
</feature>
<dbReference type="Proteomes" id="UP000305222">
    <property type="component" value="Unassembled WGS sequence"/>
</dbReference>
<keyword evidence="1" id="KW-0812">Transmembrane</keyword>
<keyword evidence="1" id="KW-0472">Membrane</keyword>
<feature type="transmembrane region" description="Helical" evidence="1">
    <location>
        <begin position="71"/>
        <end position="88"/>
    </location>
</feature>
<evidence type="ECO:0000313" key="5">
    <source>
        <dbReference type="Proteomes" id="UP000306037"/>
    </source>
</evidence>
<dbReference type="Proteomes" id="UP000306037">
    <property type="component" value="Unassembled WGS sequence"/>
</dbReference>
<feature type="transmembrane region" description="Helical" evidence="1">
    <location>
        <begin position="100"/>
        <end position="120"/>
    </location>
</feature>
<evidence type="ECO:0000313" key="2">
    <source>
        <dbReference type="EMBL" id="TKH16914.1"/>
    </source>
</evidence>
<evidence type="ECO:0000313" key="4">
    <source>
        <dbReference type="Proteomes" id="UP000305222"/>
    </source>
</evidence>
<protein>
    <submittedName>
        <fullName evidence="2">Permease</fullName>
    </submittedName>
</protein>